<keyword evidence="5 8" id="KW-1133">Transmembrane helix</keyword>
<evidence type="ECO:0000313" key="10">
    <source>
        <dbReference type="EMBL" id="GAA0388307.1"/>
    </source>
</evidence>
<name>A0ABN0Y9U9_9BACL</name>
<dbReference type="InterPro" id="IPR024528">
    <property type="entry name" value="ThrE_2"/>
</dbReference>
<evidence type="ECO:0000256" key="5">
    <source>
        <dbReference type="ARBA" id="ARBA00022989"/>
    </source>
</evidence>
<dbReference type="InterPro" id="IPR050539">
    <property type="entry name" value="ThrE_Dicarb/AminoAcid_Exp"/>
</dbReference>
<dbReference type="EMBL" id="BAAACX010000008">
    <property type="protein sequence ID" value="GAA0388307.1"/>
    <property type="molecule type" value="Genomic_DNA"/>
</dbReference>
<evidence type="ECO:0000313" key="11">
    <source>
        <dbReference type="Proteomes" id="UP001500340"/>
    </source>
</evidence>
<evidence type="ECO:0000256" key="6">
    <source>
        <dbReference type="ARBA" id="ARBA00023136"/>
    </source>
</evidence>
<dbReference type="Proteomes" id="UP001500340">
    <property type="component" value="Unassembled WGS sequence"/>
</dbReference>
<evidence type="ECO:0000259" key="9">
    <source>
        <dbReference type="Pfam" id="PF12821"/>
    </source>
</evidence>
<feature type="transmembrane region" description="Helical" evidence="8">
    <location>
        <begin position="6"/>
        <end position="23"/>
    </location>
</feature>
<keyword evidence="2" id="KW-1003">Cell membrane</keyword>
<dbReference type="PANTHER" id="PTHR34390:SF1">
    <property type="entry name" value="SUCCINATE TRANSPORTER SUBUNIT YJJB-RELATED"/>
    <property type="match status" value="1"/>
</dbReference>
<keyword evidence="3" id="KW-0997">Cell inner membrane</keyword>
<comment type="similarity">
    <text evidence="7">Belongs to the ThrE exporter (TC 2.A.79) family.</text>
</comment>
<accession>A0ABN0Y9U9</accession>
<dbReference type="Pfam" id="PF12821">
    <property type="entry name" value="ThrE_2"/>
    <property type="match status" value="1"/>
</dbReference>
<keyword evidence="6 8" id="KW-0472">Membrane</keyword>
<dbReference type="RefSeq" id="WP_343860340.1">
    <property type="nucleotide sequence ID" value="NZ_BAAACX010000008.1"/>
</dbReference>
<feature type="transmembrane region" description="Helical" evidence="8">
    <location>
        <begin position="107"/>
        <end position="129"/>
    </location>
</feature>
<evidence type="ECO:0000256" key="2">
    <source>
        <dbReference type="ARBA" id="ARBA00022475"/>
    </source>
</evidence>
<feature type="transmembrane region" description="Helical" evidence="8">
    <location>
        <begin position="77"/>
        <end position="95"/>
    </location>
</feature>
<proteinExistence type="inferred from homology"/>
<reference evidence="10 11" key="1">
    <citation type="journal article" date="2019" name="Int. J. Syst. Evol. Microbiol.">
        <title>The Global Catalogue of Microorganisms (GCM) 10K type strain sequencing project: providing services to taxonomists for standard genome sequencing and annotation.</title>
        <authorList>
            <consortium name="The Broad Institute Genomics Platform"/>
            <consortium name="The Broad Institute Genome Sequencing Center for Infectious Disease"/>
            <person name="Wu L."/>
            <person name="Ma J."/>
        </authorList>
    </citation>
    <scope>NUCLEOTIDE SEQUENCE [LARGE SCALE GENOMIC DNA]</scope>
    <source>
        <strain evidence="10 11">JCM 12774</strain>
    </source>
</reference>
<protein>
    <submittedName>
        <fullName evidence="10">Threonine/serine exporter family protein</fullName>
    </submittedName>
</protein>
<dbReference type="PANTHER" id="PTHR34390">
    <property type="entry name" value="UPF0442 PROTEIN YJJB-RELATED"/>
    <property type="match status" value="1"/>
</dbReference>
<keyword evidence="11" id="KW-1185">Reference proteome</keyword>
<feature type="transmembrane region" description="Helical" evidence="8">
    <location>
        <begin position="51"/>
        <end position="70"/>
    </location>
</feature>
<feature type="domain" description="Threonine/Serine exporter ThrE" evidence="9">
    <location>
        <begin position="6"/>
        <end position="132"/>
    </location>
</feature>
<evidence type="ECO:0000256" key="1">
    <source>
        <dbReference type="ARBA" id="ARBA00004651"/>
    </source>
</evidence>
<evidence type="ECO:0000256" key="7">
    <source>
        <dbReference type="ARBA" id="ARBA00034125"/>
    </source>
</evidence>
<comment type="caution">
    <text evidence="10">The sequence shown here is derived from an EMBL/GenBank/DDBJ whole genome shotgun (WGS) entry which is preliminary data.</text>
</comment>
<feature type="transmembrane region" description="Helical" evidence="8">
    <location>
        <begin position="28"/>
        <end position="45"/>
    </location>
</feature>
<keyword evidence="4 8" id="KW-0812">Transmembrane</keyword>
<evidence type="ECO:0000256" key="8">
    <source>
        <dbReference type="SAM" id="Phobius"/>
    </source>
</evidence>
<gene>
    <name evidence="10" type="ORF">GCM10008933_19090</name>
</gene>
<sequence>MTLILQLITSFFASAAFVVIFNAPRRTLLQCGLSGMLGWAAYYLLAPRIDTIFATVTATFIIGVISQFFARIYKKPVIIFSVAGIIPLVPGGLAYDAMRRFVENNYYAAVQLAAQAFLISGSIAIGLVISEVLNQLIRKIPIRVPNRLRNK</sequence>
<evidence type="ECO:0000256" key="3">
    <source>
        <dbReference type="ARBA" id="ARBA00022519"/>
    </source>
</evidence>
<evidence type="ECO:0000256" key="4">
    <source>
        <dbReference type="ARBA" id="ARBA00022692"/>
    </source>
</evidence>
<comment type="subcellular location">
    <subcellularLocation>
        <location evidence="1">Cell membrane</location>
        <topology evidence="1">Multi-pass membrane protein</topology>
    </subcellularLocation>
</comment>
<organism evidence="10 11">
    <name type="scientific">Paenibacillus motobuensis</name>
    <dbReference type="NCBI Taxonomy" id="295324"/>
    <lineage>
        <taxon>Bacteria</taxon>
        <taxon>Bacillati</taxon>
        <taxon>Bacillota</taxon>
        <taxon>Bacilli</taxon>
        <taxon>Bacillales</taxon>
        <taxon>Paenibacillaceae</taxon>
        <taxon>Paenibacillus</taxon>
    </lineage>
</organism>